<dbReference type="STRING" id="1213859.L2G6K2"/>
<dbReference type="EMBL" id="KB020624">
    <property type="protein sequence ID" value="ELA34242.1"/>
    <property type="molecule type" value="Genomic_DNA"/>
</dbReference>
<name>L2G6K2_COLFN</name>
<feature type="region of interest" description="Disordered" evidence="1">
    <location>
        <begin position="1"/>
        <end position="32"/>
    </location>
</feature>
<dbReference type="HOGENOM" id="CLU_2249934_0_0_1"/>
<feature type="compositionally biased region" description="Basic and acidic residues" evidence="1">
    <location>
        <begin position="1"/>
        <end position="14"/>
    </location>
</feature>
<evidence type="ECO:0000256" key="1">
    <source>
        <dbReference type="SAM" id="MobiDB-lite"/>
    </source>
</evidence>
<organism evidence="2">
    <name type="scientific">Colletotrichum fructicola (strain Nara gc5)</name>
    <name type="common">Anthracnose fungus</name>
    <name type="synonym">Colletotrichum gloeosporioides (strain Nara gc5)</name>
    <dbReference type="NCBI Taxonomy" id="1213859"/>
    <lineage>
        <taxon>Eukaryota</taxon>
        <taxon>Fungi</taxon>
        <taxon>Dikarya</taxon>
        <taxon>Ascomycota</taxon>
        <taxon>Pezizomycotina</taxon>
        <taxon>Sordariomycetes</taxon>
        <taxon>Hypocreomycetidae</taxon>
        <taxon>Glomerellales</taxon>
        <taxon>Glomerellaceae</taxon>
        <taxon>Colletotrichum</taxon>
        <taxon>Colletotrichum gloeosporioides species complex</taxon>
    </lineage>
</organism>
<evidence type="ECO:0000313" key="2">
    <source>
        <dbReference type="EMBL" id="ELA34242.1"/>
    </source>
</evidence>
<sequence length="104" mass="11419">MDPFHDKAGNERRASLRMSARQSTTVDGDDDEYDLAAAMGLSDGFRPADLSASHPPIPSIARRLCHETLPLPIEPYLLPDPRVSRNLHALTTPSPFVMMVPPAK</sequence>
<dbReference type="AlphaFoldDB" id="L2G6K2"/>
<reference evidence="2" key="1">
    <citation type="submission" date="2012-08" db="EMBL/GenBank/DDBJ databases">
        <title>Genome analysis of Colletotrichum orbiculare and Colletotrichum fructicola.</title>
        <authorList>
            <person name="Gan P.H.P."/>
            <person name="Ikeda K."/>
            <person name="Irieda H."/>
            <person name="Narusaka M."/>
            <person name="O'Connell R.J."/>
            <person name="Narusaka Y."/>
            <person name="Takano Y."/>
            <person name="Kubo Y."/>
            <person name="Shirasu K."/>
        </authorList>
    </citation>
    <scope>NUCLEOTIDE SEQUENCE</scope>
    <source>
        <strain evidence="2">Nara gc5</strain>
    </source>
</reference>
<gene>
    <name evidence="2" type="ORF">CGGC5_5846</name>
</gene>
<proteinExistence type="predicted"/>
<accession>L2G6K2</accession>
<protein>
    <submittedName>
        <fullName evidence="2">Uncharacterized protein</fullName>
    </submittedName>
</protein>